<feature type="transmembrane region" description="Helical" evidence="6">
    <location>
        <begin position="12"/>
        <end position="33"/>
    </location>
</feature>
<dbReference type="GO" id="GO:0016020">
    <property type="term" value="C:membrane"/>
    <property type="evidence" value="ECO:0007669"/>
    <property type="project" value="UniProtKB-SubCell"/>
</dbReference>
<dbReference type="PANTHER" id="PTHR10806:SF6">
    <property type="entry name" value="SIGNAL PEPTIDASE COMPLEX CATALYTIC SUBUNIT SEC11"/>
    <property type="match status" value="1"/>
</dbReference>
<dbReference type="NCBIfam" id="TIGR02228">
    <property type="entry name" value="sigpep_I_arch"/>
    <property type="match status" value="1"/>
</dbReference>
<comment type="subcellular location">
    <subcellularLocation>
        <location evidence="1">Membrane</location>
    </subcellularLocation>
</comment>
<evidence type="ECO:0000256" key="2">
    <source>
        <dbReference type="ARBA" id="ARBA00022692"/>
    </source>
</evidence>
<evidence type="ECO:0000313" key="7">
    <source>
        <dbReference type="EMBL" id="OGK15513.1"/>
    </source>
</evidence>
<keyword evidence="3 6" id="KW-1133">Transmembrane helix</keyword>
<dbReference type="EC" id="3.4.21.89" evidence="5"/>
<dbReference type="EMBL" id="MFZG01000036">
    <property type="protein sequence ID" value="OGK15513.1"/>
    <property type="molecule type" value="Genomic_DNA"/>
</dbReference>
<feature type="transmembrane region" description="Helical" evidence="6">
    <location>
        <begin position="137"/>
        <end position="159"/>
    </location>
</feature>
<dbReference type="AlphaFoldDB" id="A0A1F7G9B5"/>
<dbReference type="InterPro" id="IPR019533">
    <property type="entry name" value="Peptidase_S26"/>
</dbReference>
<evidence type="ECO:0000256" key="3">
    <source>
        <dbReference type="ARBA" id="ARBA00022989"/>
    </source>
</evidence>
<reference evidence="7 8" key="1">
    <citation type="journal article" date="2016" name="Nat. Commun.">
        <title>Thousands of microbial genomes shed light on interconnected biogeochemical processes in an aquifer system.</title>
        <authorList>
            <person name="Anantharaman K."/>
            <person name="Brown C.T."/>
            <person name="Hug L.A."/>
            <person name="Sharon I."/>
            <person name="Castelle C.J."/>
            <person name="Probst A.J."/>
            <person name="Thomas B.C."/>
            <person name="Singh A."/>
            <person name="Wilkins M.J."/>
            <person name="Karaoz U."/>
            <person name="Brodie E.L."/>
            <person name="Williams K.H."/>
            <person name="Hubbard S.S."/>
            <person name="Banfield J.F."/>
        </authorList>
    </citation>
    <scope>NUCLEOTIDE SEQUENCE [LARGE SCALE GENOMIC DNA]</scope>
</reference>
<dbReference type="SUPFAM" id="SSF51306">
    <property type="entry name" value="LexA/Signal peptidase"/>
    <property type="match status" value="1"/>
</dbReference>
<evidence type="ECO:0000256" key="5">
    <source>
        <dbReference type="NCBIfam" id="TIGR02228"/>
    </source>
</evidence>
<comment type="caution">
    <text evidence="7">The sequence shown here is derived from an EMBL/GenBank/DDBJ whole genome shotgun (WGS) entry which is preliminary data.</text>
</comment>
<proteinExistence type="predicted"/>
<organism evidence="7 8">
    <name type="scientific">Candidatus Roizmanbacteria bacterium RIFCSPHIGHO2_01_FULL_39_12c</name>
    <dbReference type="NCBI Taxonomy" id="1802031"/>
    <lineage>
        <taxon>Bacteria</taxon>
        <taxon>Candidatus Roizmaniibacteriota</taxon>
    </lineage>
</organism>
<dbReference type="InterPro" id="IPR036286">
    <property type="entry name" value="LexA/Signal_pep-like_sf"/>
</dbReference>
<dbReference type="GO" id="GO:0004252">
    <property type="term" value="F:serine-type endopeptidase activity"/>
    <property type="evidence" value="ECO:0007669"/>
    <property type="project" value="UniProtKB-UniRule"/>
</dbReference>
<evidence type="ECO:0000256" key="6">
    <source>
        <dbReference type="SAM" id="Phobius"/>
    </source>
</evidence>
<protein>
    <recommendedName>
        <fullName evidence="5">Signal peptidase I</fullName>
        <ecNumber evidence="5">3.4.21.89</ecNumber>
    </recommendedName>
</protein>
<dbReference type="GO" id="GO:0006465">
    <property type="term" value="P:signal peptide processing"/>
    <property type="evidence" value="ECO:0007669"/>
    <property type="project" value="UniProtKB-UniRule"/>
</dbReference>
<name>A0A1F7G9B5_9BACT</name>
<keyword evidence="4 6" id="KW-0472">Membrane</keyword>
<evidence type="ECO:0000256" key="4">
    <source>
        <dbReference type="ARBA" id="ARBA00023136"/>
    </source>
</evidence>
<keyword evidence="2 6" id="KW-0812">Transmembrane</keyword>
<evidence type="ECO:0000313" key="8">
    <source>
        <dbReference type="Proteomes" id="UP000177208"/>
    </source>
</evidence>
<gene>
    <name evidence="7" type="ORF">A2774_04455</name>
</gene>
<dbReference type="GO" id="GO:0009003">
    <property type="term" value="F:signal peptidase activity"/>
    <property type="evidence" value="ECO:0007669"/>
    <property type="project" value="UniProtKB-EC"/>
</dbReference>
<sequence length="183" mass="20644">MKNDFFQNLGIVSQILVKSVIFGILPFLIFMMVTSRVPIFGIQSFVVLTGSMEPLLPTGNIVFTQNFDLYQIGDIVAFKSGGVNITHRIIDTEINDNQLLYRTQGDANNNPDGQSITGDKILGRVFYHIPYIGKFAIFLRTLPGFITLIIIPALIFIILEIINIKNELTKEIDKKLIRKIQTI</sequence>
<dbReference type="CDD" id="cd06530">
    <property type="entry name" value="S26_SPase_I"/>
    <property type="match status" value="1"/>
</dbReference>
<dbReference type="PANTHER" id="PTHR10806">
    <property type="entry name" value="SIGNAL PEPTIDASE COMPLEX CATALYTIC SUBUNIT SEC11"/>
    <property type="match status" value="1"/>
</dbReference>
<accession>A0A1F7G9B5</accession>
<dbReference type="Proteomes" id="UP000177208">
    <property type="component" value="Unassembled WGS sequence"/>
</dbReference>
<evidence type="ECO:0000256" key="1">
    <source>
        <dbReference type="ARBA" id="ARBA00004370"/>
    </source>
</evidence>
<dbReference type="InterPro" id="IPR001733">
    <property type="entry name" value="Peptidase_S26B"/>
</dbReference>